<accession>A0A6P7LE04</accession>
<feature type="compositionally biased region" description="Basic residues" evidence="4">
    <location>
        <begin position="123"/>
        <end position="138"/>
    </location>
</feature>
<feature type="compositionally biased region" description="Basic and acidic residues" evidence="4">
    <location>
        <begin position="714"/>
        <end position="740"/>
    </location>
</feature>
<feature type="compositionally biased region" description="Basic and acidic residues" evidence="4">
    <location>
        <begin position="628"/>
        <end position="646"/>
    </location>
</feature>
<feature type="compositionally biased region" description="Polar residues" evidence="4">
    <location>
        <begin position="860"/>
        <end position="871"/>
    </location>
</feature>
<dbReference type="Proteomes" id="UP000515150">
    <property type="component" value="Chromosome 21"/>
</dbReference>
<feature type="compositionally biased region" description="Basic and acidic residues" evidence="4">
    <location>
        <begin position="1151"/>
        <end position="1160"/>
    </location>
</feature>
<proteinExistence type="inferred from homology"/>
<organism evidence="5 6">
    <name type="scientific">Betta splendens</name>
    <name type="common">Siamese fighting fish</name>
    <dbReference type="NCBI Taxonomy" id="158456"/>
    <lineage>
        <taxon>Eukaryota</taxon>
        <taxon>Metazoa</taxon>
        <taxon>Chordata</taxon>
        <taxon>Craniata</taxon>
        <taxon>Vertebrata</taxon>
        <taxon>Euteleostomi</taxon>
        <taxon>Actinopterygii</taxon>
        <taxon>Neopterygii</taxon>
        <taxon>Teleostei</taxon>
        <taxon>Neoteleostei</taxon>
        <taxon>Acanthomorphata</taxon>
        <taxon>Anabantaria</taxon>
        <taxon>Anabantiformes</taxon>
        <taxon>Anabantoidei</taxon>
        <taxon>Osphronemidae</taxon>
        <taxon>Betta</taxon>
    </lineage>
</organism>
<protein>
    <submittedName>
        <fullName evidence="6">Retinitis pigmentosa 1-like 1 protein isoform X11</fullName>
    </submittedName>
</protein>
<evidence type="ECO:0000256" key="1">
    <source>
        <dbReference type="ARBA" id="ARBA00008275"/>
    </source>
</evidence>
<feature type="compositionally biased region" description="Low complexity" evidence="4">
    <location>
        <begin position="112"/>
        <end position="122"/>
    </location>
</feature>
<feature type="region of interest" description="Disordered" evidence="4">
    <location>
        <begin position="322"/>
        <end position="342"/>
    </location>
</feature>
<feature type="compositionally biased region" description="Basic and acidic residues" evidence="4">
    <location>
        <begin position="1017"/>
        <end position="1026"/>
    </location>
</feature>
<sequence>MGTQGTGRKRSTKKERTTAEDDALDLIAREAEARLAAKRAARAEAREIRMKELERQQKEIFQVQKKYYDLNPKPDDVADRKWGDIEQWMEDSERYSRSSRMRTLSDDDERMSVGSRSSVRSSSSHKKSKKKKKHKHKDRDRNGYDDDDDDDYSVLSSRSSRLSEDSRLSHASRLDLQPASYASSDLYGLNGLSSSRHAGSTLNGYQLYRSTTQFSQQLCYGSSLYDDGLGSRRVTGSSSHPLEYTNYVSSSSRASSRASSARASPVENCGSVASFLRSTASSGVLPRDLDDVTIPDFSDVDDKEYLEKGSRAASALTAATLSSVGGTSSRRGSGETAGTVDADTSIREIKEALAEVEEKYRKAMVSNAQLDNEKTNLIYQVDTLKDSLMELEELLSESRREFEEKVKECEREKYGHSVLQFQFNELKETLKQSEELLNKHGIVLGPDLTVNGDIGEAEVDGLPSGDAAPTPAQVSQTSPVEGKSMLGNAEENQLRSSIKEEVQQEQHQESWTEESKQNNLSSDALCSLAGVSSLKTSSETPSTKSESKNQQITSPTDANTEESKDLNIGPVREAKDKIICSPELEEIVRAEENIPEKETLGSDLKEINNPYVEEENKSADDTEAVQAQEDRKEAVEESDLKNKLMDHQQNAKGSLNESAPAPSNAESQQEMENVCEEENSETEELASKTLSKSQDATTSGKKKKRKRRGKKKGSTQEDKSQQKDEVQKEDKARIDVELDKGGNGSTKQCKVDSANKGLKDQKLGQSKTEQTAETQQATEPKMDHTDQTLETRTLEGTEEVSLTETQAHTHSPQETRTRPLKNEQDDKELAESKGIDRVQSAVRDQCPETISTHDFCESPEASSINQAGNEQQEQEREGLTEAETVDSTGCKDDETTMTNDQSLKPETVEEVEVAAATETSVHAERTVITPCGVSKDEQDEEQNVKRDTVETLEDSLSMSSLFVSSEMIGSGASPDKESPSSLNTCNNGEAEPGRAEIKPACITSNTETKPVTNSTESTDRKCRDPSSGDAPADELEFTHSQTVGLEGSELPLESSVAISDSARECEEAAETVKEQEMKIEQEWCLYSHDDRNPEIEDRMEKRPEDAACHRCNAEEEEEAVAEIESQTASDESNVWSSPETDGLIAANPTDSPREEAHLEQESSLVIESQQKNCRNDGDCETTWPLNELLHSTDSSQPIEQDGDGGCCEDEEGQSFDFDDMDVETAVASHVSRDLDQEEAEDAVEVVADESHSVVSVSGRSYSEPDENTQEKPVKARDEKHEAEVGPQEKNLHDLTEGITNSLPQETKPEKKENVADEEGKVINDVNAQNMKQAASVSADEASDAIRHEMQKDALVLPKSDDQGEVSRELLQAGKDGKKSSKKGKGKSKEECKMS</sequence>
<dbReference type="RefSeq" id="XP_028991774.1">
    <property type="nucleotide sequence ID" value="XM_029135941.3"/>
</dbReference>
<feature type="compositionally biased region" description="Polar residues" evidence="4">
    <location>
        <begin position="549"/>
        <end position="558"/>
    </location>
</feature>
<feature type="compositionally biased region" description="Basic and acidic residues" evidence="4">
    <location>
        <begin position="1358"/>
        <end position="1367"/>
    </location>
</feature>
<dbReference type="CTD" id="407677"/>
<feature type="coiled-coil region" evidence="3">
    <location>
        <begin position="346"/>
        <end position="412"/>
    </location>
</feature>
<feature type="compositionally biased region" description="Basic and acidic residues" evidence="4">
    <location>
        <begin position="1306"/>
        <end position="1321"/>
    </location>
</feature>
<keyword evidence="5" id="KW-1185">Reference proteome</keyword>
<feature type="compositionally biased region" description="Basic residues" evidence="4">
    <location>
        <begin position="700"/>
        <end position="713"/>
    </location>
</feature>
<feature type="region of interest" description="Disordered" evidence="4">
    <location>
        <begin position="1"/>
        <end position="21"/>
    </location>
</feature>
<feature type="region of interest" description="Disordered" evidence="4">
    <location>
        <begin position="1192"/>
        <end position="1216"/>
    </location>
</feature>
<evidence type="ECO:0000313" key="5">
    <source>
        <dbReference type="Proteomes" id="UP000515150"/>
    </source>
</evidence>
<evidence type="ECO:0000256" key="3">
    <source>
        <dbReference type="SAM" id="Coils"/>
    </source>
</evidence>
<feature type="region of interest" description="Disordered" evidence="4">
    <location>
        <begin position="1110"/>
        <end position="1162"/>
    </location>
</feature>
<dbReference type="InterPro" id="IPR019139">
    <property type="entry name" value="LRRFIP1/2"/>
</dbReference>
<dbReference type="PANTHER" id="PTHR19212">
    <property type="entry name" value="LEUCINE RICH REPEAT IN FLII INTERACTING PROTEIN"/>
    <property type="match status" value="1"/>
</dbReference>
<dbReference type="Pfam" id="PF09738">
    <property type="entry name" value="LRRFIP"/>
    <property type="match status" value="2"/>
</dbReference>
<feature type="compositionally biased region" description="Polar residues" evidence="4">
    <location>
        <begin position="688"/>
        <end position="699"/>
    </location>
</feature>
<reference evidence="6" key="1">
    <citation type="submission" date="2025-08" db="UniProtKB">
        <authorList>
            <consortium name="RefSeq"/>
        </authorList>
    </citation>
    <scope>IDENTIFICATION</scope>
</reference>
<feature type="region of interest" description="Disordered" evidence="4">
    <location>
        <begin position="454"/>
        <end position="1034"/>
    </location>
</feature>
<feature type="compositionally biased region" description="Polar residues" evidence="4">
    <location>
        <begin position="800"/>
        <end position="810"/>
    </location>
</feature>
<keyword evidence="2 3" id="KW-0175">Coiled coil</keyword>
<feature type="compositionally biased region" description="Low complexity" evidence="4">
    <location>
        <begin position="955"/>
        <end position="965"/>
    </location>
</feature>
<evidence type="ECO:0000256" key="4">
    <source>
        <dbReference type="SAM" id="MobiDB-lite"/>
    </source>
</evidence>
<feature type="compositionally biased region" description="Acidic residues" evidence="4">
    <location>
        <begin position="673"/>
        <end position="684"/>
    </location>
</feature>
<name>A0A6P7LE04_BETSP</name>
<feature type="compositionally biased region" description="Polar residues" evidence="4">
    <location>
        <begin position="1125"/>
        <end position="1139"/>
    </location>
</feature>
<feature type="compositionally biased region" description="Acidic residues" evidence="4">
    <location>
        <begin position="1235"/>
        <end position="1247"/>
    </location>
</feature>
<dbReference type="Gene3D" id="1.20.5.4090">
    <property type="match status" value="1"/>
</dbReference>
<gene>
    <name evidence="6" type="primary">lrrfip1a</name>
</gene>
<dbReference type="GeneID" id="114846821"/>
<feature type="compositionally biased region" description="Polar residues" evidence="4">
    <location>
        <begin position="1002"/>
        <end position="1016"/>
    </location>
</feature>
<feature type="region of interest" description="Disordered" evidence="4">
    <location>
        <begin position="89"/>
        <end position="170"/>
    </location>
</feature>
<feature type="region of interest" description="Disordered" evidence="4">
    <location>
        <begin position="1228"/>
        <end position="1394"/>
    </location>
</feature>
<evidence type="ECO:0000256" key="2">
    <source>
        <dbReference type="ARBA" id="ARBA00023054"/>
    </source>
</evidence>
<feature type="compositionally biased region" description="Basic and acidic residues" evidence="4">
    <location>
        <begin position="811"/>
        <end position="836"/>
    </location>
</feature>
<dbReference type="PANTHER" id="PTHR19212:SF5">
    <property type="entry name" value="LEUCINE-RICH REPEAT FLIGHTLESS-INTERACTING PROTEIN 1"/>
    <property type="match status" value="1"/>
</dbReference>
<feature type="compositionally biased region" description="Low complexity" evidence="4">
    <location>
        <begin position="532"/>
        <end position="544"/>
    </location>
</feature>
<dbReference type="GO" id="GO:0000981">
    <property type="term" value="F:DNA-binding transcription factor activity, RNA polymerase II-specific"/>
    <property type="evidence" value="ECO:0007669"/>
    <property type="project" value="TreeGrafter"/>
</dbReference>
<feature type="compositionally biased region" description="Basic and acidic residues" evidence="4">
    <location>
        <begin position="1268"/>
        <end position="1283"/>
    </location>
</feature>
<comment type="similarity">
    <text evidence="1">Belongs to the LRRFIP family.</text>
</comment>
<feature type="compositionally biased region" description="Low complexity" evidence="4">
    <location>
        <begin position="768"/>
        <end position="779"/>
    </location>
</feature>
<feature type="compositionally biased region" description="Low complexity" evidence="4">
    <location>
        <begin position="322"/>
        <end position="339"/>
    </location>
</feature>
<feature type="compositionally biased region" description="Basic and acidic residues" evidence="4">
    <location>
        <begin position="497"/>
        <end position="516"/>
    </location>
</feature>
<feature type="compositionally biased region" description="Basic and acidic residues" evidence="4">
    <location>
        <begin position="780"/>
        <end position="795"/>
    </location>
</feature>
<feature type="compositionally biased region" description="Polar residues" evidence="4">
    <location>
        <begin position="647"/>
        <end position="657"/>
    </location>
</feature>
<evidence type="ECO:0000313" key="6">
    <source>
        <dbReference type="RefSeq" id="XP_028991774.1"/>
    </source>
</evidence>
<feature type="compositionally biased region" description="Basic and acidic residues" evidence="4">
    <location>
        <begin position="586"/>
        <end position="606"/>
    </location>
</feature>
<feature type="compositionally biased region" description="Acidic residues" evidence="4">
    <location>
        <begin position="1200"/>
        <end position="1216"/>
    </location>
</feature>
<dbReference type="GO" id="GO:0000978">
    <property type="term" value="F:RNA polymerase II cis-regulatory region sequence-specific DNA binding"/>
    <property type="evidence" value="ECO:0007669"/>
    <property type="project" value="TreeGrafter"/>
</dbReference>